<dbReference type="InterPro" id="IPR001537">
    <property type="entry name" value="SpoU_MeTrfase"/>
</dbReference>
<dbReference type="GO" id="GO:0008173">
    <property type="term" value="F:RNA methyltransferase activity"/>
    <property type="evidence" value="ECO:0007669"/>
    <property type="project" value="InterPro"/>
</dbReference>
<dbReference type="PANTHER" id="PTHR46429:SF1">
    <property type="entry name" value="23S RRNA (GUANOSINE-2'-O-)-METHYLTRANSFERASE RLMB"/>
    <property type="match status" value="1"/>
</dbReference>
<organism evidence="4 5">
    <name type="scientific">Rhodohalobacter barkolensis</name>
    <dbReference type="NCBI Taxonomy" id="2053187"/>
    <lineage>
        <taxon>Bacteria</taxon>
        <taxon>Pseudomonadati</taxon>
        <taxon>Balneolota</taxon>
        <taxon>Balneolia</taxon>
        <taxon>Balneolales</taxon>
        <taxon>Balneolaceae</taxon>
        <taxon>Rhodohalobacter</taxon>
    </lineage>
</organism>
<dbReference type="GO" id="GO:0006396">
    <property type="term" value="P:RNA processing"/>
    <property type="evidence" value="ECO:0007669"/>
    <property type="project" value="InterPro"/>
</dbReference>
<dbReference type="OrthoDB" id="9795352at2"/>
<dbReference type="Gene3D" id="3.40.1280.10">
    <property type="match status" value="1"/>
</dbReference>
<accession>A0A2N0VKV6</accession>
<reference evidence="4 5" key="1">
    <citation type="submission" date="2017-11" db="EMBL/GenBank/DDBJ databases">
        <title>Rhodohalobacter 15182 sp. nov., isolated from a salt lake.</title>
        <authorList>
            <person name="Han S."/>
        </authorList>
    </citation>
    <scope>NUCLEOTIDE SEQUENCE [LARGE SCALE GENOMIC DNA]</scope>
    <source>
        <strain evidence="4 5">15182</strain>
    </source>
</reference>
<dbReference type="Pfam" id="PF00588">
    <property type="entry name" value="SpoU_methylase"/>
    <property type="match status" value="1"/>
</dbReference>
<dbReference type="SUPFAM" id="SSF75217">
    <property type="entry name" value="alpha/beta knot"/>
    <property type="match status" value="1"/>
</dbReference>
<dbReference type="InterPro" id="IPR029028">
    <property type="entry name" value="Alpha/beta_knot_MTases"/>
</dbReference>
<dbReference type="CDD" id="cd18097">
    <property type="entry name" value="SpoU-like"/>
    <property type="match status" value="1"/>
</dbReference>
<comment type="caution">
    <text evidence="4">The sequence shown here is derived from an EMBL/GenBank/DDBJ whole genome shotgun (WGS) entry which is preliminary data.</text>
</comment>
<dbReference type="EMBL" id="PISP01000001">
    <property type="protein sequence ID" value="PKD44794.1"/>
    <property type="molecule type" value="Genomic_DNA"/>
</dbReference>
<dbReference type="GO" id="GO:0003723">
    <property type="term" value="F:RNA binding"/>
    <property type="evidence" value="ECO:0007669"/>
    <property type="project" value="InterPro"/>
</dbReference>
<evidence type="ECO:0000256" key="2">
    <source>
        <dbReference type="ARBA" id="ARBA00022679"/>
    </source>
</evidence>
<sequence>MKKLSTKEILQQNLNRTSPLKKDFILWLHDIRSLHNVGAAFRSADAFGIRELWLSGFSPVPPRPEITKTAIGAEENVNWKQIQSIPEAVQQLKSDGYTIVGLEQTTTSKLLHQYKLPSKKICLVLGNEVTGIGDDLIPHLDASVEIPQFGMKHSLNVSVAGGVALYAFFEKFEDLKNS</sequence>
<keyword evidence="5" id="KW-1185">Reference proteome</keyword>
<protein>
    <submittedName>
        <fullName evidence="4">RNA methyltransferase</fullName>
    </submittedName>
</protein>
<dbReference type="Proteomes" id="UP000233398">
    <property type="component" value="Unassembled WGS sequence"/>
</dbReference>
<feature type="domain" description="tRNA/rRNA methyltransferase SpoU type" evidence="3">
    <location>
        <begin position="24"/>
        <end position="166"/>
    </location>
</feature>
<keyword evidence="2 4" id="KW-0808">Transferase</keyword>
<dbReference type="AlphaFoldDB" id="A0A2N0VKV6"/>
<dbReference type="GO" id="GO:0005829">
    <property type="term" value="C:cytosol"/>
    <property type="evidence" value="ECO:0007669"/>
    <property type="project" value="TreeGrafter"/>
</dbReference>
<dbReference type="InterPro" id="IPR004441">
    <property type="entry name" value="rRNA_MeTrfase_TrmH"/>
</dbReference>
<keyword evidence="1 4" id="KW-0489">Methyltransferase</keyword>
<dbReference type="GO" id="GO:0032259">
    <property type="term" value="P:methylation"/>
    <property type="evidence" value="ECO:0007669"/>
    <property type="project" value="UniProtKB-KW"/>
</dbReference>
<evidence type="ECO:0000313" key="5">
    <source>
        <dbReference type="Proteomes" id="UP000233398"/>
    </source>
</evidence>
<name>A0A2N0VKV6_9BACT</name>
<proteinExistence type="predicted"/>
<dbReference type="RefSeq" id="WP_101072082.1">
    <property type="nucleotide sequence ID" value="NZ_PISP01000001.1"/>
</dbReference>
<gene>
    <name evidence="4" type="ORF">CWD77_04845</name>
</gene>
<dbReference type="InterPro" id="IPR029026">
    <property type="entry name" value="tRNA_m1G_MTases_N"/>
</dbReference>
<evidence type="ECO:0000259" key="3">
    <source>
        <dbReference type="Pfam" id="PF00588"/>
    </source>
</evidence>
<dbReference type="PANTHER" id="PTHR46429">
    <property type="entry name" value="23S RRNA (GUANOSINE-2'-O-)-METHYLTRANSFERASE RLMB"/>
    <property type="match status" value="1"/>
</dbReference>
<evidence type="ECO:0000313" key="4">
    <source>
        <dbReference type="EMBL" id="PKD44794.1"/>
    </source>
</evidence>
<evidence type="ECO:0000256" key="1">
    <source>
        <dbReference type="ARBA" id="ARBA00022603"/>
    </source>
</evidence>